<comment type="caution">
    <text evidence="5">The sequence shown here is derived from an EMBL/GenBank/DDBJ whole genome shotgun (WGS) entry which is preliminary data.</text>
</comment>
<dbReference type="GO" id="GO:0003700">
    <property type="term" value="F:DNA-binding transcription factor activity"/>
    <property type="evidence" value="ECO:0007669"/>
    <property type="project" value="InterPro"/>
</dbReference>
<dbReference type="PROSITE" id="PS01124">
    <property type="entry name" value="HTH_ARAC_FAMILY_2"/>
    <property type="match status" value="1"/>
</dbReference>
<dbReference type="AlphaFoldDB" id="A0AAE4AQ76"/>
<name>A0AAE4AQ76_9BACT</name>
<keyword evidence="3" id="KW-0804">Transcription</keyword>
<protein>
    <submittedName>
        <fullName evidence="5">AraC-like DNA-binding protein</fullName>
    </submittedName>
</protein>
<dbReference type="InterPro" id="IPR037923">
    <property type="entry name" value="HTH-like"/>
</dbReference>
<dbReference type="PANTHER" id="PTHR43280:SF2">
    <property type="entry name" value="HTH-TYPE TRANSCRIPTIONAL REGULATOR EXSA"/>
    <property type="match status" value="1"/>
</dbReference>
<dbReference type="Pfam" id="PF02311">
    <property type="entry name" value="AraC_binding"/>
    <property type="match status" value="1"/>
</dbReference>
<dbReference type="InterPro" id="IPR014710">
    <property type="entry name" value="RmlC-like_jellyroll"/>
</dbReference>
<evidence type="ECO:0000313" key="6">
    <source>
        <dbReference type="Proteomes" id="UP001238163"/>
    </source>
</evidence>
<evidence type="ECO:0000256" key="1">
    <source>
        <dbReference type="ARBA" id="ARBA00023015"/>
    </source>
</evidence>
<evidence type="ECO:0000259" key="4">
    <source>
        <dbReference type="PROSITE" id="PS01124"/>
    </source>
</evidence>
<proteinExistence type="predicted"/>
<dbReference type="RefSeq" id="WP_307263841.1">
    <property type="nucleotide sequence ID" value="NZ_JAUSVL010000001.1"/>
</dbReference>
<dbReference type="InterPro" id="IPR009057">
    <property type="entry name" value="Homeodomain-like_sf"/>
</dbReference>
<dbReference type="Pfam" id="PF12833">
    <property type="entry name" value="HTH_18"/>
    <property type="match status" value="1"/>
</dbReference>
<evidence type="ECO:0000256" key="2">
    <source>
        <dbReference type="ARBA" id="ARBA00023125"/>
    </source>
</evidence>
<dbReference type="SMART" id="SM00342">
    <property type="entry name" value="HTH_ARAC"/>
    <property type="match status" value="1"/>
</dbReference>
<sequence>MTDPLAVIPTLRSFGICLFDDIWRKRFHVNAHWEFHFIRHGRLELHFEKSHFHAGPGDLVLVPAETLHCDQFDSSGEFEVYMASFDWPQAADAFYKAVGGPVVSKLTETQRADLRLQLDLLYNDNQAETDYDQLLSQARFHAVLLLVLKYLALNQAAPAIREQQQNRQKRNQWLIKEVKNYISKHYAQPLSLEMLAEFLSVSPFFLSRVFNSESGFSLSEYLTMVRMNQAKTLLLDGRMNVSEIADAVGYEDSGYFSKVFKRHFGCSPSSMSCKRPPAHT</sequence>
<feature type="domain" description="HTH araC/xylS-type" evidence="4">
    <location>
        <begin position="176"/>
        <end position="274"/>
    </location>
</feature>
<reference evidence="5" key="1">
    <citation type="submission" date="2023-07" db="EMBL/GenBank/DDBJ databases">
        <title>Genomic Encyclopedia of Type Strains, Phase IV (KMG-IV): sequencing the most valuable type-strain genomes for metagenomic binning, comparative biology and taxonomic classification.</title>
        <authorList>
            <person name="Goeker M."/>
        </authorList>
    </citation>
    <scope>NUCLEOTIDE SEQUENCE</scope>
    <source>
        <strain evidence="5">DSM 24202</strain>
    </source>
</reference>
<accession>A0AAE4AQ76</accession>
<dbReference type="PROSITE" id="PS00041">
    <property type="entry name" value="HTH_ARAC_FAMILY_1"/>
    <property type="match status" value="1"/>
</dbReference>
<dbReference type="Gene3D" id="1.10.10.60">
    <property type="entry name" value="Homeodomain-like"/>
    <property type="match status" value="2"/>
</dbReference>
<evidence type="ECO:0000256" key="3">
    <source>
        <dbReference type="ARBA" id="ARBA00023163"/>
    </source>
</evidence>
<dbReference type="InterPro" id="IPR003313">
    <property type="entry name" value="AraC-bd"/>
</dbReference>
<dbReference type="InterPro" id="IPR018060">
    <property type="entry name" value="HTH_AraC"/>
</dbReference>
<evidence type="ECO:0000313" key="5">
    <source>
        <dbReference type="EMBL" id="MDQ0291280.1"/>
    </source>
</evidence>
<dbReference type="PRINTS" id="PR00032">
    <property type="entry name" value="HTHARAC"/>
</dbReference>
<dbReference type="GO" id="GO:0043565">
    <property type="term" value="F:sequence-specific DNA binding"/>
    <property type="evidence" value="ECO:0007669"/>
    <property type="project" value="InterPro"/>
</dbReference>
<dbReference type="InterPro" id="IPR020449">
    <property type="entry name" value="Tscrpt_reg_AraC-type_HTH"/>
</dbReference>
<keyword evidence="2 5" id="KW-0238">DNA-binding</keyword>
<dbReference type="EMBL" id="JAUSVL010000001">
    <property type="protein sequence ID" value="MDQ0291280.1"/>
    <property type="molecule type" value="Genomic_DNA"/>
</dbReference>
<gene>
    <name evidence="5" type="ORF">J3R75_003387</name>
</gene>
<dbReference type="Gene3D" id="2.60.120.10">
    <property type="entry name" value="Jelly Rolls"/>
    <property type="match status" value="1"/>
</dbReference>
<keyword evidence="6" id="KW-1185">Reference proteome</keyword>
<dbReference type="PANTHER" id="PTHR43280">
    <property type="entry name" value="ARAC-FAMILY TRANSCRIPTIONAL REGULATOR"/>
    <property type="match status" value="1"/>
</dbReference>
<dbReference type="SUPFAM" id="SSF46689">
    <property type="entry name" value="Homeodomain-like"/>
    <property type="match status" value="2"/>
</dbReference>
<dbReference type="SUPFAM" id="SSF51215">
    <property type="entry name" value="Regulatory protein AraC"/>
    <property type="match status" value="1"/>
</dbReference>
<dbReference type="Proteomes" id="UP001238163">
    <property type="component" value="Unassembled WGS sequence"/>
</dbReference>
<organism evidence="5 6">
    <name type="scientific">Oligosphaera ethanolica</name>
    <dbReference type="NCBI Taxonomy" id="760260"/>
    <lineage>
        <taxon>Bacteria</taxon>
        <taxon>Pseudomonadati</taxon>
        <taxon>Lentisphaerota</taxon>
        <taxon>Oligosphaeria</taxon>
        <taxon>Oligosphaerales</taxon>
        <taxon>Oligosphaeraceae</taxon>
        <taxon>Oligosphaera</taxon>
    </lineage>
</organism>
<keyword evidence="1" id="KW-0805">Transcription regulation</keyword>
<dbReference type="InterPro" id="IPR018062">
    <property type="entry name" value="HTH_AraC-typ_CS"/>
</dbReference>